<protein>
    <submittedName>
        <fullName evidence="6">GDSL esterase/lipase</fullName>
    </submittedName>
</protein>
<sequence length="375" mass="41729">MAPSPPSLRYHGFFNVNFFLCIFFYIGVSHSFPAIFNFGDSLSDTGNLIQINASTVVGHIDRFPYGETYFKYPTGRFSDGRVIIDFIVEAFGHPYLPPYLASPNATNFRSGVNFAVGGATALKTTFFADRKLSLFVNNSLSDQLQWFETLKPSLCGTEQDCNEYLSKSLIVLGEIGYNDYNVPLYQGVSLEEVAQSVPKVVKTISSAAKVLIGHGAKKMVVQNLIPSGCSSLYLTLFSRPNETDFDPLNGCLKRYNDMIMYHNKLLKEAVKELRMDHPQVKFVYSDFYGSSIRLYNSPHSFRFIDSLRACCGGGGPYNFNPSILCADPGFNLCNNPSEFIDWDGIHLTEAAYHQIANGVIYGPYSMPSIFSLTGV</sequence>
<keyword evidence="7" id="KW-1185">Reference proteome</keyword>
<organism evidence="6 7">
    <name type="scientific">Acorus calamus</name>
    <name type="common">Sweet flag</name>
    <dbReference type="NCBI Taxonomy" id="4465"/>
    <lineage>
        <taxon>Eukaryota</taxon>
        <taxon>Viridiplantae</taxon>
        <taxon>Streptophyta</taxon>
        <taxon>Embryophyta</taxon>
        <taxon>Tracheophyta</taxon>
        <taxon>Spermatophyta</taxon>
        <taxon>Magnoliopsida</taxon>
        <taxon>Liliopsida</taxon>
        <taxon>Acoraceae</taxon>
        <taxon>Acorus</taxon>
    </lineage>
</organism>
<name>A0AAV9DP16_ACOCL</name>
<accession>A0AAV9DP16</accession>
<reference evidence="6" key="2">
    <citation type="submission" date="2023-06" db="EMBL/GenBank/DDBJ databases">
        <authorList>
            <person name="Ma L."/>
            <person name="Liu K.-W."/>
            <person name="Li Z."/>
            <person name="Hsiao Y.-Y."/>
            <person name="Qi Y."/>
            <person name="Fu T."/>
            <person name="Tang G."/>
            <person name="Zhang D."/>
            <person name="Sun W.-H."/>
            <person name="Liu D.-K."/>
            <person name="Li Y."/>
            <person name="Chen G.-Z."/>
            <person name="Liu X.-D."/>
            <person name="Liao X.-Y."/>
            <person name="Jiang Y.-T."/>
            <person name="Yu X."/>
            <person name="Hao Y."/>
            <person name="Huang J."/>
            <person name="Zhao X.-W."/>
            <person name="Ke S."/>
            <person name="Chen Y.-Y."/>
            <person name="Wu W.-L."/>
            <person name="Hsu J.-L."/>
            <person name="Lin Y.-F."/>
            <person name="Huang M.-D."/>
            <person name="Li C.-Y."/>
            <person name="Huang L."/>
            <person name="Wang Z.-W."/>
            <person name="Zhao X."/>
            <person name="Zhong W.-Y."/>
            <person name="Peng D.-H."/>
            <person name="Ahmad S."/>
            <person name="Lan S."/>
            <person name="Zhang J.-S."/>
            <person name="Tsai W.-C."/>
            <person name="Van De Peer Y."/>
            <person name="Liu Z.-J."/>
        </authorList>
    </citation>
    <scope>NUCLEOTIDE SEQUENCE</scope>
    <source>
        <strain evidence="6">CP</strain>
        <tissue evidence="6">Leaves</tissue>
    </source>
</reference>
<dbReference type="InterPro" id="IPR036514">
    <property type="entry name" value="SGNH_hydro_sf"/>
</dbReference>
<dbReference type="SUPFAM" id="SSF52266">
    <property type="entry name" value="SGNH hydrolase"/>
    <property type="match status" value="1"/>
</dbReference>
<dbReference type="Proteomes" id="UP001180020">
    <property type="component" value="Unassembled WGS sequence"/>
</dbReference>
<gene>
    <name evidence="6" type="ORF">QJS10_CPB12g01074</name>
</gene>
<keyword evidence="5" id="KW-1133">Transmembrane helix</keyword>
<keyword evidence="5" id="KW-0812">Transmembrane</keyword>
<dbReference type="PANTHER" id="PTHR22835">
    <property type="entry name" value="ZINC FINGER FYVE DOMAIN CONTAINING PROTEIN"/>
    <property type="match status" value="1"/>
</dbReference>
<feature type="transmembrane region" description="Helical" evidence="5">
    <location>
        <begin position="12"/>
        <end position="32"/>
    </location>
</feature>
<dbReference type="Pfam" id="PF00657">
    <property type="entry name" value="Lipase_GDSL"/>
    <property type="match status" value="1"/>
</dbReference>
<evidence type="ECO:0000256" key="5">
    <source>
        <dbReference type="SAM" id="Phobius"/>
    </source>
</evidence>
<evidence type="ECO:0000256" key="2">
    <source>
        <dbReference type="ARBA" id="ARBA00022729"/>
    </source>
</evidence>
<dbReference type="InterPro" id="IPR035669">
    <property type="entry name" value="SGNH_plant_lipase-like"/>
</dbReference>
<keyword evidence="3" id="KW-0378">Hydrolase</keyword>
<evidence type="ECO:0000256" key="3">
    <source>
        <dbReference type="ARBA" id="ARBA00022801"/>
    </source>
</evidence>
<evidence type="ECO:0000256" key="1">
    <source>
        <dbReference type="ARBA" id="ARBA00008668"/>
    </source>
</evidence>
<dbReference type="Gene3D" id="3.40.50.1110">
    <property type="entry name" value="SGNH hydrolase"/>
    <property type="match status" value="1"/>
</dbReference>
<keyword evidence="2" id="KW-0732">Signal</keyword>
<dbReference type="CDD" id="cd01837">
    <property type="entry name" value="SGNH_plant_lipase_like"/>
    <property type="match status" value="1"/>
</dbReference>
<proteinExistence type="inferred from homology"/>
<comment type="similarity">
    <text evidence="1">Belongs to the 'GDSL' lipolytic enzyme family.</text>
</comment>
<keyword evidence="5" id="KW-0472">Membrane</keyword>
<evidence type="ECO:0000313" key="6">
    <source>
        <dbReference type="EMBL" id="KAK1302018.1"/>
    </source>
</evidence>
<reference evidence="6" key="1">
    <citation type="journal article" date="2023" name="Nat. Commun.">
        <title>Diploid and tetraploid genomes of Acorus and the evolution of monocots.</title>
        <authorList>
            <person name="Ma L."/>
            <person name="Liu K.W."/>
            <person name="Li Z."/>
            <person name="Hsiao Y.Y."/>
            <person name="Qi Y."/>
            <person name="Fu T."/>
            <person name="Tang G.D."/>
            <person name="Zhang D."/>
            <person name="Sun W.H."/>
            <person name="Liu D.K."/>
            <person name="Li Y."/>
            <person name="Chen G.Z."/>
            <person name="Liu X.D."/>
            <person name="Liao X.Y."/>
            <person name="Jiang Y.T."/>
            <person name="Yu X."/>
            <person name="Hao Y."/>
            <person name="Huang J."/>
            <person name="Zhao X.W."/>
            <person name="Ke S."/>
            <person name="Chen Y.Y."/>
            <person name="Wu W.L."/>
            <person name="Hsu J.L."/>
            <person name="Lin Y.F."/>
            <person name="Huang M.D."/>
            <person name="Li C.Y."/>
            <person name="Huang L."/>
            <person name="Wang Z.W."/>
            <person name="Zhao X."/>
            <person name="Zhong W.Y."/>
            <person name="Peng D.H."/>
            <person name="Ahmad S."/>
            <person name="Lan S."/>
            <person name="Zhang J.S."/>
            <person name="Tsai W.C."/>
            <person name="Van de Peer Y."/>
            <person name="Liu Z.J."/>
        </authorList>
    </citation>
    <scope>NUCLEOTIDE SEQUENCE</scope>
    <source>
        <strain evidence="6">CP</strain>
    </source>
</reference>
<dbReference type="PANTHER" id="PTHR22835:SF683">
    <property type="entry name" value="OS05G0506800 PROTEIN"/>
    <property type="match status" value="1"/>
</dbReference>
<keyword evidence="4" id="KW-0325">Glycoprotein</keyword>
<evidence type="ECO:0000313" key="7">
    <source>
        <dbReference type="Proteomes" id="UP001180020"/>
    </source>
</evidence>
<dbReference type="EMBL" id="JAUJYO010000012">
    <property type="protein sequence ID" value="KAK1302018.1"/>
    <property type="molecule type" value="Genomic_DNA"/>
</dbReference>
<comment type="caution">
    <text evidence="6">The sequence shown here is derived from an EMBL/GenBank/DDBJ whole genome shotgun (WGS) entry which is preliminary data.</text>
</comment>
<dbReference type="GO" id="GO:0016788">
    <property type="term" value="F:hydrolase activity, acting on ester bonds"/>
    <property type="evidence" value="ECO:0007669"/>
    <property type="project" value="InterPro"/>
</dbReference>
<evidence type="ECO:0000256" key="4">
    <source>
        <dbReference type="ARBA" id="ARBA00023180"/>
    </source>
</evidence>
<dbReference type="InterPro" id="IPR001087">
    <property type="entry name" value="GDSL"/>
</dbReference>
<dbReference type="AlphaFoldDB" id="A0AAV9DP16"/>